<reference evidence="1 2" key="1">
    <citation type="submission" date="2016-10" db="EMBL/GenBank/DDBJ databases">
        <authorList>
            <person name="de Groot N.N."/>
        </authorList>
    </citation>
    <scope>NUCLEOTIDE SEQUENCE [LARGE SCALE GENOMIC DNA]</scope>
    <source>
        <strain evidence="1 2">DSM 8512</strain>
    </source>
</reference>
<evidence type="ECO:0008006" key="3">
    <source>
        <dbReference type="Google" id="ProtNLM"/>
    </source>
</evidence>
<dbReference type="AlphaFoldDB" id="A0A1H8H001"/>
<protein>
    <recommendedName>
        <fullName evidence="3">DUF4352 domain-containing protein</fullName>
    </recommendedName>
</protein>
<name>A0A1H8H001_9RHOB</name>
<organism evidence="1 2">
    <name type="scientific">Paracoccus alcaliphilus</name>
    <dbReference type="NCBI Taxonomy" id="34002"/>
    <lineage>
        <taxon>Bacteria</taxon>
        <taxon>Pseudomonadati</taxon>
        <taxon>Pseudomonadota</taxon>
        <taxon>Alphaproteobacteria</taxon>
        <taxon>Rhodobacterales</taxon>
        <taxon>Paracoccaceae</taxon>
        <taxon>Paracoccus</taxon>
    </lineage>
</organism>
<accession>A0A1H8H001</accession>
<evidence type="ECO:0000313" key="2">
    <source>
        <dbReference type="Proteomes" id="UP000199054"/>
    </source>
</evidence>
<sequence>MIRPGHVAVILAAAVMLAGMMLTNPDYNSIVRPFVSHAGPGESGATRLIEGRLTGWRTADTIAFSDYSGDKLRRTDGVFLIAELSLTGRSTSTLVAAEWVGASGRHYATTSRVSGLRQQIEDVWLQPGLDMKAIAIFELPPDELEGGAVLLTLRLNPPLDGTILLDAPTDPAPHEAVARFDG</sequence>
<dbReference type="RefSeq" id="WP_090611242.1">
    <property type="nucleotide sequence ID" value="NZ_CP067124.1"/>
</dbReference>
<dbReference type="STRING" id="34002.SAMN04489859_100836"/>
<dbReference type="OrthoDB" id="7375531at2"/>
<keyword evidence="2" id="KW-1185">Reference proteome</keyword>
<evidence type="ECO:0000313" key="1">
    <source>
        <dbReference type="EMBL" id="SEN49370.1"/>
    </source>
</evidence>
<proteinExistence type="predicted"/>
<dbReference type="EMBL" id="FODE01000008">
    <property type="protein sequence ID" value="SEN49370.1"/>
    <property type="molecule type" value="Genomic_DNA"/>
</dbReference>
<dbReference type="Proteomes" id="UP000199054">
    <property type="component" value="Unassembled WGS sequence"/>
</dbReference>
<gene>
    <name evidence="1" type="ORF">SAMN04489859_100836</name>
</gene>